<comment type="caution">
    <text evidence="1">The sequence shown here is derived from an EMBL/GenBank/DDBJ whole genome shotgun (WGS) entry which is preliminary data.</text>
</comment>
<name>A0A8T2XDU7_POPDE</name>
<protein>
    <submittedName>
        <fullName evidence="1">Uncharacterized protein</fullName>
    </submittedName>
</protein>
<keyword evidence="2" id="KW-1185">Reference proteome</keyword>
<proteinExistence type="predicted"/>
<accession>A0A8T2XDU7</accession>
<dbReference type="AlphaFoldDB" id="A0A8T2XDU7"/>
<sequence length="198" mass="21227">PRGAGAGGSPRLKLLEMKLHWGAAVVAEEELLVEHGAKLRTCNWNKEGAAGALIEVMVHFIQWRAAGFSWRRVEYLLLIVVDREEKVANVGRSWAVCFNGGLLDVHGVVELCCCSQCGRATGAGMLESHGSCARRSCTARGRKPTPLDFGLVVAAVYGGEGCSFDWCKENGGAERAGWKCSCDALAVMACGWRKSAGK</sequence>
<reference evidence="1" key="1">
    <citation type="journal article" date="2021" name="J. Hered.">
        <title>Genome Assembly of Salicaceae Populus deltoides (Eastern Cottonwood) I-69 Based on Nanopore Sequencing and Hi-C Technologies.</title>
        <authorList>
            <person name="Bai S."/>
            <person name="Wu H."/>
            <person name="Zhang J."/>
            <person name="Pan Z."/>
            <person name="Zhao W."/>
            <person name="Li Z."/>
            <person name="Tong C."/>
        </authorList>
    </citation>
    <scope>NUCLEOTIDE SEQUENCE</scope>
    <source>
        <tissue evidence="1">Leaf</tissue>
    </source>
</reference>
<feature type="non-terminal residue" evidence="1">
    <location>
        <position position="198"/>
    </location>
</feature>
<gene>
    <name evidence="1" type="ORF">H0E87_021366</name>
</gene>
<organism evidence="1 2">
    <name type="scientific">Populus deltoides</name>
    <name type="common">Eastern poplar</name>
    <name type="synonym">Eastern cottonwood</name>
    <dbReference type="NCBI Taxonomy" id="3696"/>
    <lineage>
        <taxon>Eukaryota</taxon>
        <taxon>Viridiplantae</taxon>
        <taxon>Streptophyta</taxon>
        <taxon>Embryophyta</taxon>
        <taxon>Tracheophyta</taxon>
        <taxon>Spermatophyta</taxon>
        <taxon>Magnoliopsida</taxon>
        <taxon>eudicotyledons</taxon>
        <taxon>Gunneridae</taxon>
        <taxon>Pentapetalae</taxon>
        <taxon>rosids</taxon>
        <taxon>fabids</taxon>
        <taxon>Malpighiales</taxon>
        <taxon>Salicaceae</taxon>
        <taxon>Saliceae</taxon>
        <taxon>Populus</taxon>
    </lineage>
</organism>
<evidence type="ECO:0000313" key="1">
    <source>
        <dbReference type="EMBL" id="KAH8491735.1"/>
    </source>
</evidence>
<dbReference type="Proteomes" id="UP000807159">
    <property type="component" value="Chromosome 12"/>
</dbReference>
<evidence type="ECO:0000313" key="2">
    <source>
        <dbReference type="Proteomes" id="UP000807159"/>
    </source>
</evidence>
<dbReference type="EMBL" id="JACEGQ020000012">
    <property type="protein sequence ID" value="KAH8491735.1"/>
    <property type="molecule type" value="Genomic_DNA"/>
</dbReference>